<dbReference type="Proteomes" id="UP001562425">
    <property type="component" value="Unassembled WGS sequence"/>
</dbReference>
<dbReference type="AlphaFoldDB" id="A0ABD1DV24"/>
<evidence type="ECO:0000313" key="3">
    <source>
        <dbReference type="EMBL" id="KAL1403456.1"/>
    </source>
</evidence>
<proteinExistence type="predicted"/>
<feature type="chain" id="PRO_5044773227" evidence="2">
    <location>
        <begin position="25"/>
        <end position="489"/>
    </location>
</feature>
<evidence type="ECO:0000313" key="4">
    <source>
        <dbReference type="Proteomes" id="UP001562425"/>
    </source>
</evidence>
<feature type="compositionally biased region" description="Basic and acidic residues" evidence="1">
    <location>
        <begin position="230"/>
        <end position="239"/>
    </location>
</feature>
<sequence>MATEAKLIVTVLAVTLLPSILSLAIEHPPQSYSLFKRGLVLGDVTYSYAATDMGSANGSRVKTVTVIKNMALPKATSTMFTDRTDQFFSSFDDVTGIGGGHGQSKSKQNEHVQYWPAKESNKMKKVTLQPPVFSGISISSAAPEIKEHPQEEFKHPLELLEIAKSAARTQNQLMGTVAGEDTGPHMFPADATMSKKRNNGVVTVAKDYTSVVTTERSKPKTAGKLNTKVESPKAKDSPRDSFNSFDPSSLYQDEFEQSEYVYSPKKKEFTLKQTSKPSQSVGDRIRNTPFAFRDPAAPATYAEFALYNSNQTTPELLFSELANAVASRNISMIKNLAEQLDDKERDVPKYEFESLKTNDEYVPLPKFSFGRKGLPKSFPIKSDGNKDNEYVPVSFKLESTRTKSNPVNEYPFDGEASYDQQPEPEVTTVEADDSMMEISDTPTTSEPIMPSTTMGTTTTIEPAPVTTKKTLKYIAPRLRGFKRFSSRRQ</sequence>
<feature type="region of interest" description="Disordered" evidence="1">
    <location>
        <begin position="436"/>
        <end position="464"/>
    </location>
</feature>
<keyword evidence="4" id="KW-1185">Reference proteome</keyword>
<keyword evidence="2" id="KW-0732">Signal</keyword>
<comment type="caution">
    <text evidence="3">The sequence shown here is derived from an EMBL/GenBank/DDBJ whole genome shotgun (WGS) entry which is preliminary data.</text>
</comment>
<feature type="compositionally biased region" description="Low complexity" evidence="1">
    <location>
        <begin position="452"/>
        <end position="464"/>
    </location>
</feature>
<reference evidence="3 4" key="1">
    <citation type="submission" date="2024-05" db="EMBL/GenBank/DDBJ databases">
        <title>Culex pipiens pipiens assembly and annotation.</title>
        <authorList>
            <person name="Alout H."/>
            <person name="Durand T."/>
        </authorList>
    </citation>
    <scope>NUCLEOTIDE SEQUENCE [LARGE SCALE GENOMIC DNA]</scope>
    <source>
        <strain evidence="3">HA-2024</strain>
        <tissue evidence="3">Whole body</tissue>
    </source>
</reference>
<dbReference type="EMBL" id="JBEHCU010001561">
    <property type="protein sequence ID" value="KAL1403456.1"/>
    <property type="molecule type" value="Genomic_DNA"/>
</dbReference>
<gene>
    <name evidence="3" type="ORF">pipiens_001782</name>
</gene>
<organism evidence="3 4">
    <name type="scientific">Culex pipiens pipiens</name>
    <name type="common">Northern house mosquito</name>
    <dbReference type="NCBI Taxonomy" id="38569"/>
    <lineage>
        <taxon>Eukaryota</taxon>
        <taxon>Metazoa</taxon>
        <taxon>Ecdysozoa</taxon>
        <taxon>Arthropoda</taxon>
        <taxon>Hexapoda</taxon>
        <taxon>Insecta</taxon>
        <taxon>Pterygota</taxon>
        <taxon>Neoptera</taxon>
        <taxon>Endopterygota</taxon>
        <taxon>Diptera</taxon>
        <taxon>Nematocera</taxon>
        <taxon>Culicoidea</taxon>
        <taxon>Culicidae</taxon>
        <taxon>Culicinae</taxon>
        <taxon>Culicini</taxon>
        <taxon>Culex</taxon>
        <taxon>Culex</taxon>
    </lineage>
</organism>
<evidence type="ECO:0000256" key="1">
    <source>
        <dbReference type="SAM" id="MobiDB-lite"/>
    </source>
</evidence>
<accession>A0ABD1DV24</accession>
<evidence type="ECO:0000256" key="2">
    <source>
        <dbReference type="SAM" id="SignalP"/>
    </source>
</evidence>
<feature type="region of interest" description="Disordered" evidence="1">
    <location>
        <begin position="212"/>
        <end position="248"/>
    </location>
</feature>
<protein>
    <submittedName>
        <fullName evidence="3">Uncharacterized protein</fullName>
    </submittedName>
</protein>
<feature type="signal peptide" evidence="2">
    <location>
        <begin position="1"/>
        <end position="24"/>
    </location>
</feature>
<name>A0ABD1DV24_CULPP</name>